<feature type="compositionally biased region" description="Basic and acidic residues" evidence="11">
    <location>
        <begin position="12"/>
        <end position="24"/>
    </location>
</feature>
<dbReference type="InterPro" id="IPR000994">
    <property type="entry name" value="Pept_M24"/>
</dbReference>
<evidence type="ECO:0000259" key="12">
    <source>
        <dbReference type="Pfam" id="PF00557"/>
    </source>
</evidence>
<comment type="cofactor">
    <cofactor evidence="2">
        <name>Mn(2+)</name>
        <dbReference type="ChEBI" id="CHEBI:29035"/>
    </cofactor>
</comment>
<dbReference type="eggNOG" id="KOG2775">
    <property type="taxonomic scope" value="Eukaryota"/>
</dbReference>
<dbReference type="InterPro" id="IPR036390">
    <property type="entry name" value="WH_DNA-bd_sf"/>
</dbReference>
<feature type="binding site" evidence="9">
    <location>
        <position position="184"/>
    </location>
    <ligand>
        <name>substrate</name>
    </ligand>
</feature>
<evidence type="ECO:0000256" key="11">
    <source>
        <dbReference type="SAM" id="MobiDB-lite"/>
    </source>
</evidence>
<dbReference type="AlphaFoldDB" id="S9X6W6"/>
<keyword evidence="5 9" id="KW-0963">Cytoplasm</keyword>
<dbReference type="PANTHER" id="PTHR45777:SF2">
    <property type="entry name" value="METHIONINE AMINOPEPTIDASE 2"/>
    <property type="match status" value="1"/>
</dbReference>
<evidence type="ECO:0000256" key="2">
    <source>
        <dbReference type="ARBA" id="ARBA00001936"/>
    </source>
</evidence>
<dbReference type="InterPro" id="IPR001714">
    <property type="entry name" value="Pept_M24_MAP"/>
</dbReference>
<comment type="catalytic activity">
    <reaction evidence="1 9 10">
        <text>Release of N-terminal amino acids, preferentially methionine, from peptides and arylamides.</text>
        <dbReference type="EC" id="3.4.11.18"/>
    </reaction>
</comment>
<dbReference type="EMBL" id="KE546995">
    <property type="protein sequence ID" value="EPY49521.1"/>
    <property type="molecule type" value="Genomic_DNA"/>
</dbReference>
<keyword evidence="6 9" id="KW-0645">Protease</keyword>
<dbReference type="GO" id="GO:0070006">
    <property type="term" value="F:metalloaminopeptidase activity"/>
    <property type="evidence" value="ECO:0007669"/>
    <property type="project" value="UniProtKB-UniRule"/>
</dbReference>
<dbReference type="PROSITE" id="PS01202">
    <property type="entry name" value="MAP_2"/>
    <property type="match status" value="1"/>
</dbReference>
<protein>
    <recommendedName>
        <fullName evidence="9">Methionine aminopeptidase 2</fullName>
        <shortName evidence="9">MAP 2</shortName>
        <shortName evidence="9">MetAP 2</shortName>
        <ecNumber evidence="9">3.4.11.18</ecNumber>
    </recommendedName>
    <alternativeName>
        <fullName evidence="9">Peptidase M</fullName>
    </alternativeName>
</protein>
<comment type="similarity">
    <text evidence="9">Belongs to the peptidase M24A family. Methionine aminopeptidase eukaryotic type 2 subfamily.</text>
</comment>
<evidence type="ECO:0000256" key="7">
    <source>
        <dbReference type="ARBA" id="ARBA00022723"/>
    </source>
</evidence>
<dbReference type="Pfam" id="PF00557">
    <property type="entry name" value="Peptidase_M24"/>
    <property type="match status" value="1"/>
</dbReference>
<evidence type="ECO:0000256" key="6">
    <source>
        <dbReference type="ARBA" id="ARBA00022670"/>
    </source>
</evidence>
<dbReference type="HOGENOM" id="CLU_015857_7_1_1"/>
<dbReference type="Proteomes" id="UP000015464">
    <property type="component" value="Unassembled WGS sequence"/>
</dbReference>
<keyword evidence="4 9" id="KW-0031">Aminopeptidase</keyword>
<feature type="binding site" evidence="9">
    <location>
        <position position="284"/>
    </location>
    <ligand>
        <name>a divalent metal cation</name>
        <dbReference type="ChEBI" id="CHEBI:60240"/>
        <label>2</label>
        <note>catalytic</note>
    </ligand>
</feature>
<feature type="binding site" evidence="9">
    <location>
        <position position="412"/>
    </location>
    <ligand>
        <name>a divalent metal cation</name>
        <dbReference type="ChEBI" id="CHEBI:60240"/>
        <label>1</label>
    </ligand>
</feature>
<dbReference type="RefSeq" id="XP_013025548.1">
    <property type="nucleotide sequence ID" value="XM_013170094.1"/>
</dbReference>
<feature type="region of interest" description="Disordered" evidence="11">
    <location>
        <begin position="1"/>
        <end position="77"/>
    </location>
</feature>
<evidence type="ECO:0000313" key="14">
    <source>
        <dbReference type="Proteomes" id="UP000015464"/>
    </source>
</evidence>
<evidence type="ECO:0000256" key="3">
    <source>
        <dbReference type="ARBA" id="ARBA00001954"/>
    </source>
</evidence>
<dbReference type="SUPFAM" id="SSF55920">
    <property type="entry name" value="Creatinase/aminopeptidase"/>
    <property type="match status" value="1"/>
</dbReference>
<dbReference type="GO" id="GO:0046872">
    <property type="term" value="F:metal ion binding"/>
    <property type="evidence" value="ECO:0007669"/>
    <property type="project" value="UniProtKB-UniRule"/>
</dbReference>
<accession>S9X6W6</accession>
<evidence type="ECO:0000256" key="9">
    <source>
        <dbReference type="HAMAP-Rule" id="MF_03175"/>
    </source>
</evidence>
<dbReference type="SUPFAM" id="SSF46785">
    <property type="entry name" value="Winged helix' DNA-binding domain"/>
    <property type="match status" value="1"/>
</dbReference>
<feature type="binding site" evidence="9">
    <location>
        <position position="215"/>
    </location>
    <ligand>
        <name>a divalent metal cation</name>
        <dbReference type="ChEBI" id="CHEBI:60240"/>
        <label>2</label>
        <note>catalytic</note>
    </ligand>
</feature>
<comment type="cofactor">
    <cofactor evidence="9">
        <name>Co(2+)</name>
        <dbReference type="ChEBI" id="CHEBI:48828"/>
    </cofactor>
    <cofactor evidence="9">
        <name>Zn(2+)</name>
        <dbReference type="ChEBI" id="CHEBI:29105"/>
    </cofactor>
    <cofactor evidence="9">
        <name>Mn(2+)</name>
        <dbReference type="ChEBI" id="CHEBI:29035"/>
    </cofactor>
    <cofactor evidence="9">
        <name>Fe(2+)</name>
        <dbReference type="ChEBI" id="CHEBI:29033"/>
    </cofactor>
    <text evidence="9">Binds 2 divalent metal cations per subunit. Has a high-affinity and a low affinity metal-binding site. The true nature of the physiological cofactor is under debate. The enzyme is active with cobalt, zinc, manganese or divalent iron ions. Most likely, methionine aminopeptidases function as mononuclear Fe(2+)-metalloproteases under physiological conditions, and the catalytically relevant metal-binding site has been assigned to the histidine-containing high-affinity site.</text>
</comment>
<sequence>MSGNEVASTAAKELEEKLSLKENEAREEEEEDGEEGEEGAGKGGEDNASSADKKKKKKKKSKKKKTPQEQTDPPRVGLSKIFVNKKYPVGEVVDYAEDNLWRTTNEEKRALDRQEHNHWNDLRRAAETHRQVRQHAQSAIQPGMSLTQIANLIEDGTRSLVEEDGLNSGIGFPTGLNLNHIAAHFTPNAGDTTILKDKDVMKVDIGVHVNGHIVDSAFTMSWNPECDPLLAAVKAATNTGIREAGIDARMSDIGEAIQETMESYEVEINGKTLPVKSIRNLCGHDIKQYSIHGSKTVPIVKGAEDVKMEEGEVFAIETFGSTGRGLVHSDLECSHYAKSDDAGHIPLRLPRAKALLNTINQNFGTLPFCRRYLDRLGESKYLMALNNLVSAGVVQDYPPLLDVKGSYTAQYEHTIILHPTQKEVVSRGDDY</sequence>
<dbReference type="Gene3D" id="3.90.230.10">
    <property type="entry name" value="Creatinase/methionine aminopeptidase superfamily"/>
    <property type="match status" value="1"/>
</dbReference>
<organism evidence="13 14">
    <name type="scientific">Schizosaccharomyces cryophilus (strain OY26 / ATCC MYA-4695 / CBS 11777 / NBRC 106824 / NRRL Y48691)</name>
    <name type="common">Fission yeast</name>
    <dbReference type="NCBI Taxonomy" id="653667"/>
    <lineage>
        <taxon>Eukaryota</taxon>
        <taxon>Fungi</taxon>
        <taxon>Dikarya</taxon>
        <taxon>Ascomycota</taxon>
        <taxon>Taphrinomycotina</taxon>
        <taxon>Schizosaccharomycetes</taxon>
        <taxon>Schizosaccharomycetales</taxon>
        <taxon>Schizosaccharomycetaceae</taxon>
        <taxon>Schizosaccharomyces</taxon>
    </lineage>
</organism>
<feature type="binding site" evidence="9">
    <location>
        <position position="317"/>
    </location>
    <ligand>
        <name>a divalent metal cation</name>
        <dbReference type="ChEBI" id="CHEBI:60240"/>
        <label>2</label>
        <note>catalytic</note>
    </ligand>
</feature>
<evidence type="ECO:0000313" key="13">
    <source>
        <dbReference type="EMBL" id="EPY49521.1"/>
    </source>
</evidence>
<evidence type="ECO:0000256" key="5">
    <source>
        <dbReference type="ARBA" id="ARBA00022490"/>
    </source>
</evidence>
<dbReference type="EC" id="3.4.11.18" evidence="9"/>
<dbReference type="GO" id="GO:0005737">
    <property type="term" value="C:cytoplasm"/>
    <property type="evidence" value="ECO:0007669"/>
    <property type="project" value="UniProtKB-SubCell"/>
</dbReference>
<evidence type="ECO:0000256" key="10">
    <source>
        <dbReference type="RuleBase" id="RU003653"/>
    </source>
</evidence>
<evidence type="ECO:0000256" key="8">
    <source>
        <dbReference type="ARBA" id="ARBA00022801"/>
    </source>
</evidence>
<dbReference type="InterPro" id="IPR002468">
    <property type="entry name" value="Pept_M24A_MAP2"/>
</dbReference>
<feature type="binding site" evidence="9">
    <location>
        <position position="215"/>
    </location>
    <ligand>
        <name>a divalent metal cation</name>
        <dbReference type="ChEBI" id="CHEBI:60240"/>
        <label>1</label>
    </ligand>
</feature>
<comment type="subcellular location">
    <subcellularLocation>
        <location evidence="9">Cytoplasm</location>
    </subcellularLocation>
</comment>
<dbReference type="InterPro" id="IPR050247">
    <property type="entry name" value="Met_Aminopeptidase_Type2"/>
</dbReference>
<dbReference type="PANTHER" id="PTHR45777">
    <property type="entry name" value="METHIONINE AMINOPEPTIDASE 2"/>
    <property type="match status" value="1"/>
</dbReference>
<dbReference type="OMA" id="PFAKRWL"/>
<dbReference type="STRING" id="653667.S9X6W6"/>
<dbReference type="GeneID" id="25035735"/>
<evidence type="ECO:0000256" key="1">
    <source>
        <dbReference type="ARBA" id="ARBA00000294"/>
    </source>
</evidence>
<proteinExistence type="inferred from homology"/>
<dbReference type="InterPro" id="IPR036005">
    <property type="entry name" value="Creatinase/aminopeptidase-like"/>
</dbReference>
<dbReference type="PRINTS" id="PR00599">
    <property type="entry name" value="MAPEPTIDASE"/>
</dbReference>
<comment type="function">
    <text evidence="9 10">Cotranslationally removes the N-terminal methionine from nascent proteins. The N-terminal methionine is often cleaved when the second residue in the primary sequence is small and uncharged (Met-Ala-, Cys, Gly, Pro, Ser, Thr, or Val).</text>
</comment>
<comment type="cofactor">
    <cofactor evidence="3">
        <name>Fe(2+)</name>
        <dbReference type="ChEBI" id="CHEBI:29033"/>
    </cofactor>
</comment>
<dbReference type="NCBIfam" id="TIGR00501">
    <property type="entry name" value="met_pdase_II"/>
    <property type="match status" value="1"/>
</dbReference>
<feature type="binding site" evidence="9">
    <location>
        <position position="292"/>
    </location>
    <ligand>
        <name>substrate</name>
    </ligand>
</feature>
<feature type="binding site" evidence="9">
    <location>
        <position position="412"/>
    </location>
    <ligand>
        <name>a divalent metal cation</name>
        <dbReference type="ChEBI" id="CHEBI:60240"/>
        <label>2</label>
        <note>catalytic</note>
    </ligand>
</feature>
<evidence type="ECO:0000256" key="4">
    <source>
        <dbReference type="ARBA" id="ARBA00022438"/>
    </source>
</evidence>
<keyword evidence="7 9" id="KW-0479">Metal-binding</keyword>
<gene>
    <name evidence="13" type="ORF">SPOG_01406</name>
</gene>
<dbReference type="CDD" id="cd01088">
    <property type="entry name" value="MetAP2"/>
    <property type="match status" value="1"/>
</dbReference>
<keyword evidence="8 9" id="KW-0378">Hydrolase</keyword>
<dbReference type="InterPro" id="IPR018349">
    <property type="entry name" value="Pept_M24A_MAP2_BS"/>
</dbReference>
<feature type="binding site" evidence="9">
    <location>
        <position position="204"/>
    </location>
    <ligand>
        <name>a divalent metal cation</name>
        <dbReference type="ChEBI" id="CHEBI:60240"/>
        <label>1</label>
    </ligand>
</feature>
<feature type="compositionally biased region" description="Acidic residues" evidence="11">
    <location>
        <begin position="25"/>
        <end position="38"/>
    </location>
</feature>
<dbReference type="GO" id="GO:0004239">
    <property type="term" value="F:initiator methionyl aminopeptidase activity"/>
    <property type="evidence" value="ECO:0007669"/>
    <property type="project" value="UniProtKB-UniRule"/>
</dbReference>
<keyword evidence="14" id="KW-1185">Reference proteome</keyword>
<dbReference type="OrthoDB" id="7848262at2759"/>
<name>S9X6W6_SCHCR</name>
<dbReference type="HAMAP" id="MF_03175">
    <property type="entry name" value="MetAP_2_euk"/>
    <property type="match status" value="1"/>
</dbReference>
<feature type="compositionally biased region" description="Basic residues" evidence="11">
    <location>
        <begin position="53"/>
        <end position="65"/>
    </location>
</feature>
<dbReference type="GO" id="GO:0006508">
    <property type="term" value="P:proteolysis"/>
    <property type="evidence" value="ECO:0007669"/>
    <property type="project" value="UniProtKB-KW"/>
</dbReference>
<dbReference type="Gene3D" id="1.10.10.10">
    <property type="entry name" value="Winged helix-like DNA-binding domain superfamily/Winged helix DNA-binding domain"/>
    <property type="match status" value="1"/>
</dbReference>
<feature type="domain" description="Peptidase M24" evidence="12">
    <location>
        <begin position="122"/>
        <end position="318"/>
    </location>
</feature>
<dbReference type="InterPro" id="IPR036388">
    <property type="entry name" value="WH-like_DNA-bd_sf"/>
</dbReference>
<reference evidence="13 14" key="1">
    <citation type="journal article" date="2011" name="Science">
        <title>Comparative functional genomics of the fission yeasts.</title>
        <authorList>
            <person name="Rhind N."/>
            <person name="Chen Z."/>
            <person name="Yassour M."/>
            <person name="Thompson D.A."/>
            <person name="Haas B.J."/>
            <person name="Habib N."/>
            <person name="Wapinski I."/>
            <person name="Roy S."/>
            <person name="Lin M.F."/>
            <person name="Heiman D.I."/>
            <person name="Young S.K."/>
            <person name="Furuya K."/>
            <person name="Guo Y."/>
            <person name="Pidoux A."/>
            <person name="Chen H.M."/>
            <person name="Robbertse B."/>
            <person name="Goldberg J.M."/>
            <person name="Aoki K."/>
            <person name="Bayne E.H."/>
            <person name="Berlin A.M."/>
            <person name="Desjardins C.A."/>
            <person name="Dobbs E."/>
            <person name="Dukaj L."/>
            <person name="Fan L."/>
            <person name="FitzGerald M.G."/>
            <person name="French C."/>
            <person name="Gujja S."/>
            <person name="Hansen K."/>
            <person name="Keifenheim D."/>
            <person name="Levin J.Z."/>
            <person name="Mosher R.A."/>
            <person name="Mueller C.A."/>
            <person name="Pfiffner J."/>
            <person name="Priest M."/>
            <person name="Russ C."/>
            <person name="Smialowska A."/>
            <person name="Swoboda P."/>
            <person name="Sykes S.M."/>
            <person name="Vaughn M."/>
            <person name="Vengrova S."/>
            <person name="Yoder R."/>
            <person name="Zeng Q."/>
            <person name="Allshire R."/>
            <person name="Baulcombe D."/>
            <person name="Birren B.W."/>
            <person name="Brown W."/>
            <person name="Ekwall K."/>
            <person name="Kellis M."/>
            <person name="Leatherwood J."/>
            <person name="Levin H."/>
            <person name="Margalit H."/>
            <person name="Martienssen R."/>
            <person name="Nieduszynski C.A."/>
            <person name="Spatafora J.W."/>
            <person name="Friedman N."/>
            <person name="Dalgaard J.Z."/>
            <person name="Baumann P."/>
            <person name="Niki H."/>
            <person name="Regev A."/>
            <person name="Nusbaum C."/>
        </authorList>
    </citation>
    <scope>NUCLEOTIDE SEQUENCE [LARGE SCALE GENOMIC DNA]</scope>
    <source>
        <strain evidence="14">OY26 / ATCC MYA-4695 / CBS 11777 / NBRC 106824 / NRRL Y48691</strain>
    </source>
</reference>